<organism evidence="2 3">
    <name type="scientific">Flemingia macrophylla</name>
    <dbReference type="NCBI Taxonomy" id="520843"/>
    <lineage>
        <taxon>Eukaryota</taxon>
        <taxon>Viridiplantae</taxon>
        <taxon>Streptophyta</taxon>
        <taxon>Embryophyta</taxon>
        <taxon>Tracheophyta</taxon>
        <taxon>Spermatophyta</taxon>
        <taxon>Magnoliopsida</taxon>
        <taxon>eudicotyledons</taxon>
        <taxon>Gunneridae</taxon>
        <taxon>Pentapetalae</taxon>
        <taxon>rosids</taxon>
        <taxon>fabids</taxon>
        <taxon>Fabales</taxon>
        <taxon>Fabaceae</taxon>
        <taxon>Papilionoideae</taxon>
        <taxon>50 kb inversion clade</taxon>
        <taxon>NPAAA clade</taxon>
        <taxon>indigoferoid/millettioid clade</taxon>
        <taxon>Phaseoleae</taxon>
        <taxon>Flemingia</taxon>
    </lineage>
</organism>
<feature type="region of interest" description="Disordered" evidence="1">
    <location>
        <begin position="131"/>
        <end position="247"/>
    </location>
</feature>
<evidence type="ECO:0000313" key="2">
    <source>
        <dbReference type="EMBL" id="KAL2316799.1"/>
    </source>
</evidence>
<evidence type="ECO:0000256" key="1">
    <source>
        <dbReference type="SAM" id="MobiDB-lite"/>
    </source>
</evidence>
<reference evidence="2 3" key="1">
    <citation type="submission" date="2024-08" db="EMBL/GenBank/DDBJ databases">
        <title>Insights into the chromosomal genome structure of Flemingia macrophylla.</title>
        <authorList>
            <person name="Ding Y."/>
            <person name="Zhao Y."/>
            <person name="Bi W."/>
            <person name="Wu M."/>
            <person name="Zhao G."/>
            <person name="Gong Y."/>
            <person name="Li W."/>
            <person name="Zhang P."/>
        </authorList>
    </citation>
    <scope>NUCLEOTIDE SEQUENCE [LARGE SCALE GENOMIC DNA]</scope>
    <source>
        <strain evidence="2">DYQJB</strain>
        <tissue evidence="2">Leaf</tissue>
    </source>
</reference>
<dbReference type="EMBL" id="JBGMDY010000011">
    <property type="protein sequence ID" value="KAL2316799.1"/>
    <property type="molecule type" value="Genomic_DNA"/>
</dbReference>
<feature type="region of interest" description="Disordered" evidence="1">
    <location>
        <begin position="87"/>
        <end position="116"/>
    </location>
</feature>
<accession>A0ABD1KZW4</accession>
<dbReference type="Proteomes" id="UP001603857">
    <property type="component" value="Unassembled WGS sequence"/>
</dbReference>
<sequence>MEESLNGTLQDTQTVETQSLNQEKDVAVEVDEEALQSEEQVGPGKVEDTQEDVSESVAETLEPDAVKDAQDESSVVSDTVELVLKEQQEETAKDLPLSEDNVNEASSVSGNEGLGETEVVETIVRYKEVGEEEENVVSFVETDKLPEEPSEVSGDSSLPPTGDVASEETVETSVPKSDESDNVVAPTIIEKSLDLEPTLDEKVGEPSGGQEETSYESAKESIQPSPSAPKAESTEIPTNAPVTQRENCSWRSCCGILEMMMGSR</sequence>
<comment type="caution">
    <text evidence="2">The sequence shown here is derived from an EMBL/GenBank/DDBJ whole genome shotgun (WGS) entry which is preliminary data.</text>
</comment>
<protein>
    <recommendedName>
        <fullName evidence="4">Pinin</fullName>
    </recommendedName>
</protein>
<feature type="compositionally biased region" description="Polar residues" evidence="1">
    <location>
        <begin position="235"/>
        <end position="247"/>
    </location>
</feature>
<feature type="compositionally biased region" description="Basic and acidic residues" evidence="1">
    <location>
        <begin position="191"/>
        <end position="204"/>
    </location>
</feature>
<evidence type="ECO:0008006" key="4">
    <source>
        <dbReference type="Google" id="ProtNLM"/>
    </source>
</evidence>
<feature type="compositionally biased region" description="Polar residues" evidence="1">
    <location>
        <begin position="210"/>
        <end position="225"/>
    </location>
</feature>
<proteinExistence type="predicted"/>
<dbReference type="AlphaFoldDB" id="A0ABD1KZW4"/>
<gene>
    <name evidence="2" type="ORF">Fmac_030675</name>
</gene>
<name>A0ABD1KZW4_9FABA</name>
<feature type="compositionally biased region" description="Polar residues" evidence="1">
    <location>
        <begin position="1"/>
        <end position="21"/>
    </location>
</feature>
<keyword evidence="3" id="KW-1185">Reference proteome</keyword>
<evidence type="ECO:0000313" key="3">
    <source>
        <dbReference type="Proteomes" id="UP001603857"/>
    </source>
</evidence>
<feature type="region of interest" description="Disordered" evidence="1">
    <location>
        <begin position="1"/>
        <end position="75"/>
    </location>
</feature>